<dbReference type="Pfam" id="PF00664">
    <property type="entry name" value="ABC_membrane"/>
    <property type="match status" value="1"/>
</dbReference>
<feature type="transmembrane region" description="Helical" evidence="9">
    <location>
        <begin position="264"/>
        <end position="284"/>
    </location>
</feature>
<dbReference type="PANTHER" id="PTHR24221:SF654">
    <property type="entry name" value="ATP-BINDING CASSETTE SUB-FAMILY B MEMBER 6"/>
    <property type="match status" value="1"/>
</dbReference>
<dbReference type="InterPro" id="IPR017871">
    <property type="entry name" value="ABC_transporter-like_CS"/>
</dbReference>
<accession>A0A4R7BX14</accession>
<keyword evidence="3 9" id="KW-0812">Transmembrane</keyword>
<comment type="subcellular location">
    <subcellularLocation>
        <location evidence="1">Cell membrane</location>
        <topology evidence="1">Multi-pass membrane protein</topology>
    </subcellularLocation>
</comment>
<dbReference type="SUPFAM" id="SSF52540">
    <property type="entry name" value="P-loop containing nucleoside triphosphate hydrolases"/>
    <property type="match status" value="1"/>
</dbReference>
<evidence type="ECO:0000256" key="4">
    <source>
        <dbReference type="ARBA" id="ARBA00022741"/>
    </source>
</evidence>
<dbReference type="SMART" id="SM00382">
    <property type="entry name" value="AAA"/>
    <property type="match status" value="1"/>
</dbReference>
<evidence type="ECO:0000313" key="13">
    <source>
        <dbReference type="Proteomes" id="UP000295122"/>
    </source>
</evidence>
<dbReference type="PROSITE" id="PS50893">
    <property type="entry name" value="ABC_TRANSPORTER_2"/>
    <property type="match status" value="1"/>
</dbReference>
<feature type="transmembrane region" description="Helical" evidence="9">
    <location>
        <begin position="77"/>
        <end position="95"/>
    </location>
</feature>
<keyword evidence="13" id="KW-1185">Reference proteome</keyword>
<proteinExistence type="inferred from homology"/>
<dbReference type="InterPro" id="IPR011527">
    <property type="entry name" value="ABC1_TM_dom"/>
</dbReference>
<dbReference type="InterPro" id="IPR027417">
    <property type="entry name" value="P-loop_NTPase"/>
</dbReference>
<comment type="function">
    <text evidence="8">Part of an ABC transporter complex. Transmembrane domains (TMD) form a pore in the inner membrane and the ATP-binding domain (NBD) is responsible for energy generation.</text>
</comment>
<dbReference type="GO" id="GO:0016887">
    <property type="term" value="F:ATP hydrolysis activity"/>
    <property type="evidence" value="ECO:0007669"/>
    <property type="project" value="InterPro"/>
</dbReference>
<feature type="transmembrane region" description="Helical" evidence="9">
    <location>
        <begin position="180"/>
        <end position="200"/>
    </location>
</feature>
<name>A0A4R7BX14_9HYPH</name>
<evidence type="ECO:0000256" key="7">
    <source>
        <dbReference type="ARBA" id="ARBA00023136"/>
    </source>
</evidence>
<reference evidence="12 13" key="1">
    <citation type="submission" date="2019-03" db="EMBL/GenBank/DDBJ databases">
        <title>Genomic Encyclopedia of Type Strains, Phase IV (KMG-IV): sequencing the most valuable type-strain genomes for metagenomic binning, comparative biology and taxonomic classification.</title>
        <authorList>
            <person name="Goeker M."/>
        </authorList>
    </citation>
    <scope>NUCLEOTIDE SEQUENCE [LARGE SCALE GENOMIC DNA]</scope>
    <source>
        <strain evidence="12 13">DSM 25903</strain>
    </source>
</reference>
<dbReference type="GO" id="GO:0140359">
    <property type="term" value="F:ABC-type transporter activity"/>
    <property type="evidence" value="ECO:0007669"/>
    <property type="project" value="InterPro"/>
</dbReference>
<dbReference type="InterPro" id="IPR003593">
    <property type="entry name" value="AAA+_ATPase"/>
</dbReference>
<dbReference type="InterPro" id="IPR003439">
    <property type="entry name" value="ABC_transporter-like_ATP-bd"/>
</dbReference>
<dbReference type="AlphaFoldDB" id="A0A4R7BX14"/>
<organism evidence="12 13">
    <name type="scientific">Enterovirga rhinocerotis</name>
    <dbReference type="NCBI Taxonomy" id="1339210"/>
    <lineage>
        <taxon>Bacteria</taxon>
        <taxon>Pseudomonadati</taxon>
        <taxon>Pseudomonadota</taxon>
        <taxon>Alphaproteobacteria</taxon>
        <taxon>Hyphomicrobiales</taxon>
        <taxon>Methylobacteriaceae</taxon>
        <taxon>Enterovirga</taxon>
    </lineage>
</organism>
<keyword evidence="4" id="KW-0547">Nucleotide-binding</keyword>
<evidence type="ECO:0000256" key="6">
    <source>
        <dbReference type="ARBA" id="ARBA00022989"/>
    </source>
</evidence>
<protein>
    <submittedName>
        <fullName evidence="12">ATP-binding cassette subfamily B protein</fullName>
    </submittedName>
</protein>
<evidence type="ECO:0000259" key="10">
    <source>
        <dbReference type="PROSITE" id="PS50893"/>
    </source>
</evidence>
<feature type="domain" description="ABC transmembrane type-1" evidence="11">
    <location>
        <begin position="42"/>
        <end position="323"/>
    </location>
</feature>
<dbReference type="PANTHER" id="PTHR24221">
    <property type="entry name" value="ATP-BINDING CASSETTE SUB-FAMILY B"/>
    <property type="match status" value="1"/>
</dbReference>
<feature type="transmembrane region" description="Helical" evidence="9">
    <location>
        <begin position="155"/>
        <end position="174"/>
    </location>
</feature>
<dbReference type="PROSITE" id="PS00211">
    <property type="entry name" value="ABC_TRANSPORTER_1"/>
    <property type="match status" value="1"/>
</dbReference>
<dbReference type="GO" id="GO:0005886">
    <property type="term" value="C:plasma membrane"/>
    <property type="evidence" value="ECO:0007669"/>
    <property type="project" value="UniProtKB-SubCell"/>
</dbReference>
<evidence type="ECO:0000256" key="9">
    <source>
        <dbReference type="SAM" id="Phobius"/>
    </source>
</evidence>
<dbReference type="Gene3D" id="1.20.1560.10">
    <property type="entry name" value="ABC transporter type 1, transmembrane domain"/>
    <property type="match status" value="1"/>
</dbReference>
<dbReference type="EMBL" id="SNZR01000013">
    <property type="protein sequence ID" value="TDR90460.1"/>
    <property type="molecule type" value="Genomic_DNA"/>
</dbReference>
<keyword evidence="7 9" id="KW-0472">Membrane</keyword>
<keyword evidence="6 9" id="KW-1133">Transmembrane helix</keyword>
<dbReference type="RefSeq" id="WP_133771869.1">
    <property type="nucleotide sequence ID" value="NZ_SNZR01000013.1"/>
</dbReference>
<evidence type="ECO:0000256" key="3">
    <source>
        <dbReference type="ARBA" id="ARBA00022692"/>
    </source>
</evidence>
<dbReference type="Proteomes" id="UP000295122">
    <property type="component" value="Unassembled WGS sequence"/>
</dbReference>
<gene>
    <name evidence="12" type="ORF">EV668_3311</name>
</gene>
<dbReference type="InterPro" id="IPR039421">
    <property type="entry name" value="Type_1_exporter"/>
</dbReference>
<evidence type="ECO:0000256" key="1">
    <source>
        <dbReference type="ARBA" id="ARBA00004651"/>
    </source>
</evidence>
<evidence type="ECO:0000256" key="5">
    <source>
        <dbReference type="ARBA" id="ARBA00022840"/>
    </source>
</evidence>
<dbReference type="PROSITE" id="PS50929">
    <property type="entry name" value="ABC_TM1F"/>
    <property type="match status" value="1"/>
</dbReference>
<dbReference type="SUPFAM" id="SSF90123">
    <property type="entry name" value="ABC transporter transmembrane region"/>
    <property type="match status" value="1"/>
</dbReference>
<evidence type="ECO:0000256" key="8">
    <source>
        <dbReference type="ARBA" id="ARBA00024725"/>
    </source>
</evidence>
<dbReference type="InterPro" id="IPR036640">
    <property type="entry name" value="ABC1_TM_sf"/>
</dbReference>
<evidence type="ECO:0000259" key="11">
    <source>
        <dbReference type="PROSITE" id="PS50929"/>
    </source>
</evidence>
<evidence type="ECO:0000256" key="2">
    <source>
        <dbReference type="ARBA" id="ARBA00005417"/>
    </source>
</evidence>
<feature type="transmembrane region" description="Helical" evidence="9">
    <location>
        <begin position="38"/>
        <end position="57"/>
    </location>
</feature>
<comment type="similarity">
    <text evidence="2">Belongs to the ABC transporter superfamily.</text>
</comment>
<dbReference type="GO" id="GO:0034040">
    <property type="term" value="F:ATPase-coupled lipid transmembrane transporter activity"/>
    <property type="evidence" value="ECO:0007669"/>
    <property type="project" value="TreeGrafter"/>
</dbReference>
<dbReference type="Pfam" id="PF00005">
    <property type="entry name" value="ABC_tran"/>
    <property type="match status" value="1"/>
</dbReference>
<evidence type="ECO:0000313" key="12">
    <source>
        <dbReference type="EMBL" id="TDR90460.1"/>
    </source>
</evidence>
<dbReference type="FunFam" id="3.40.50.300:FF:000218">
    <property type="entry name" value="Multidrug ABC transporter ATP-binding protein"/>
    <property type="match status" value="1"/>
</dbReference>
<dbReference type="CDD" id="cd07346">
    <property type="entry name" value="ABC_6TM_exporters"/>
    <property type="match status" value="1"/>
</dbReference>
<feature type="domain" description="ABC transporter" evidence="10">
    <location>
        <begin position="357"/>
        <end position="591"/>
    </location>
</feature>
<dbReference type="OrthoDB" id="9804259at2"/>
<sequence length="599" mass="64895">MALPPSHPSTEATGHEDMCWYANRPWSFLFRYIKRRPVGHGVILGLIVLAVVFSVSTQYGVKSLVDALTQGPGKGDVWFALTLLCGLIAADNLTWRAAGFLASITFVAVTGDLRKDLFRHLTGHAPAYFADRPPGTIASRVTATSNAFFTIETMFIWNVLPPCVAAFASILLIGTVSMTMSAVLIAVFAVVIVAMFKIAAAGRPLHHDYADKAASVDGEIVDVVGNMSLVKSFGGITRERARFDDTLGREMTARRRSLFYLERLRLIHAVVTIGATIALLIWAVKLWQAGQATAGEVVLVCTLGLSILSATRDLAVALVDVTQHTARFSEALQTLLVPHRLSNHPAASELAPHGASIKFEDVSFAYAGVKGMFKDFNLEIGEGQWVGIIGPSGAGKSTMFSLLQRFYDIDSGRILIDGQDIRKVTQESLRRAITVVPQDISLFHRTLKENIRYGRPDATDEEVREAMEAAQCTDFIAEMPEGMETIVGDRGVKLSGGQRQRIAIARALLKNAPILLLDEATSALDTHSEAEVRAALANLMRGRTVLAIAHRLPTLANFDRIITINGGKVVSDTLAEGGHERVARMTGSPHTALHPVAAE</sequence>
<comment type="caution">
    <text evidence="12">The sequence shown here is derived from an EMBL/GenBank/DDBJ whole genome shotgun (WGS) entry which is preliminary data.</text>
</comment>
<keyword evidence="5 12" id="KW-0067">ATP-binding</keyword>
<dbReference type="Gene3D" id="3.40.50.300">
    <property type="entry name" value="P-loop containing nucleotide triphosphate hydrolases"/>
    <property type="match status" value="1"/>
</dbReference>
<dbReference type="GO" id="GO:0005524">
    <property type="term" value="F:ATP binding"/>
    <property type="evidence" value="ECO:0007669"/>
    <property type="project" value="UniProtKB-KW"/>
</dbReference>